<reference evidence="2" key="1">
    <citation type="submission" date="2017-06" db="EMBL/GenBank/DDBJ databases">
        <authorList>
            <person name="Varghese N."/>
            <person name="Submissions S."/>
        </authorList>
    </citation>
    <scope>NUCLEOTIDE SEQUENCE [LARGE SCALE GENOMIC DNA]</scope>
    <source>
        <strain evidence="2">DSM 45423</strain>
    </source>
</reference>
<name>A0A239IBG3_9ACTN</name>
<gene>
    <name evidence="1" type="ORF">SAMN04488107_4263</name>
</gene>
<dbReference type="Proteomes" id="UP000198386">
    <property type="component" value="Unassembled WGS sequence"/>
</dbReference>
<accession>A0A239IBG3</accession>
<proteinExistence type="predicted"/>
<keyword evidence="2" id="KW-1185">Reference proteome</keyword>
<evidence type="ECO:0000313" key="1">
    <source>
        <dbReference type="EMBL" id="SNS90762.1"/>
    </source>
</evidence>
<dbReference type="EMBL" id="FZOH01000010">
    <property type="protein sequence ID" value="SNS90762.1"/>
    <property type="molecule type" value="Genomic_DNA"/>
</dbReference>
<organism evidence="1 2">
    <name type="scientific">Geodermatophilus saharensis</name>
    <dbReference type="NCBI Taxonomy" id="1137994"/>
    <lineage>
        <taxon>Bacteria</taxon>
        <taxon>Bacillati</taxon>
        <taxon>Actinomycetota</taxon>
        <taxon>Actinomycetes</taxon>
        <taxon>Geodermatophilales</taxon>
        <taxon>Geodermatophilaceae</taxon>
        <taxon>Geodermatophilus</taxon>
    </lineage>
</organism>
<evidence type="ECO:0000313" key="2">
    <source>
        <dbReference type="Proteomes" id="UP000198386"/>
    </source>
</evidence>
<dbReference type="AlphaFoldDB" id="A0A239IBG3"/>
<sequence length="51" mass="5751">MHRVSLVPPAEPPGPGARRRWHRHRFRWVGEDAFSGASLYACRCGVVRPAP</sequence>
<protein>
    <submittedName>
        <fullName evidence="1">Uncharacterized protein</fullName>
    </submittedName>
</protein>